<dbReference type="SUPFAM" id="SSF75708">
    <property type="entry name" value="Chemotaxis phosphatase CheZ"/>
    <property type="match status" value="1"/>
</dbReference>
<dbReference type="GO" id="GO:0009288">
    <property type="term" value="C:bacterial-type flagellum"/>
    <property type="evidence" value="ECO:0007669"/>
    <property type="project" value="InterPro"/>
</dbReference>
<dbReference type="InterPro" id="IPR007439">
    <property type="entry name" value="Chemotax_Pase_CheZ"/>
</dbReference>
<keyword evidence="7 10" id="KW-0378">Hydrolase</keyword>
<dbReference type="Pfam" id="PF04344">
    <property type="entry name" value="CheZ"/>
    <property type="match status" value="1"/>
</dbReference>
<dbReference type="EMBL" id="AP018052">
    <property type="protein sequence ID" value="BAZ93894.1"/>
    <property type="molecule type" value="Genomic_DNA"/>
</dbReference>
<comment type="function">
    <text evidence="10">Plays an important role in bacterial chemotaxis signal transduction pathway by accelerating the dephosphorylation of phosphorylated CheY (CheY-P).</text>
</comment>
<dbReference type="AlphaFoldDB" id="A0A1Z4VRR1"/>
<dbReference type="EC" id="3.1.3.-" evidence="10"/>
<dbReference type="PANTHER" id="PTHR43693:SF1">
    <property type="entry name" value="PROTEIN PHOSPHATASE CHEZ"/>
    <property type="match status" value="1"/>
</dbReference>
<dbReference type="GO" id="GO:0097588">
    <property type="term" value="P:archaeal or bacterial-type flagellum-dependent cell motility"/>
    <property type="evidence" value="ECO:0007669"/>
    <property type="project" value="UniProtKB-KW"/>
</dbReference>
<evidence type="ECO:0000256" key="5">
    <source>
        <dbReference type="ARBA" id="ARBA00022500"/>
    </source>
</evidence>
<dbReference type="PIRSF" id="PIRSF002884">
    <property type="entry name" value="CheZ"/>
    <property type="match status" value="1"/>
</dbReference>
<comment type="subcellular location">
    <subcellularLocation>
        <location evidence="1 10">Cytoplasm</location>
    </subcellularLocation>
</comment>
<evidence type="ECO:0000256" key="7">
    <source>
        <dbReference type="ARBA" id="ARBA00022801"/>
    </source>
</evidence>
<reference evidence="13 14" key="1">
    <citation type="submission" date="2017-05" db="EMBL/GenBank/DDBJ databases">
        <title>Thiocyanate degradation by Thiohalobacter thiocyanaticus FOKN1.</title>
        <authorList>
            <person name="Oshiki M."/>
            <person name="Fukushima T."/>
            <person name="Kawano S."/>
            <person name="Nakagawa J."/>
        </authorList>
    </citation>
    <scope>NUCLEOTIDE SEQUENCE [LARGE SCALE GENOMIC DNA]</scope>
    <source>
        <strain evidence="13 14">FOKN1</strain>
    </source>
</reference>
<dbReference type="GO" id="GO:0050920">
    <property type="term" value="P:regulation of chemotaxis"/>
    <property type="evidence" value="ECO:0007669"/>
    <property type="project" value="InterPro"/>
</dbReference>
<keyword evidence="14" id="KW-1185">Reference proteome</keyword>
<evidence type="ECO:0000256" key="8">
    <source>
        <dbReference type="ARBA" id="ARBA00022912"/>
    </source>
</evidence>
<protein>
    <recommendedName>
        <fullName evidence="3 10">Protein phosphatase CheZ</fullName>
        <ecNumber evidence="10">3.1.3.-</ecNumber>
    </recommendedName>
    <alternativeName>
        <fullName evidence="9 10">Chemotaxis protein CheZ</fullName>
    </alternativeName>
</protein>
<evidence type="ECO:0000256" key="11">
    <source>
        <dbReference type="PIRSR" id="PIRSR002884-1"/>
    </source>
</evidence>
<dbReference type="Gene3D" id="1.10.287.500">
    <property type="entry name" value="Helix hairpin bin"/>
    <property type="match status" value="1"/>
</dbReference>
<accession>A0A1Z4VRR1</accession>
<dbReference type="PANTHER" id="PTHR43693">
    <property type="entry name" value="PROTEIN PHOSPHATASE CHEZ"/>
    <property type="match status" value="1"/>
</dbReference>
<evidence type="ECO:0000256" key="3">
    <source>
        <dbReference type="ARBA" id="ARBA00018484"/>
    </source>
</evidence>
<evidence type="ECO:0000256" key="2">
    <source>
        <dbReference type="ARBA" id="ARBA00005908"/>
    </source>
</evidence>
<proteinExistence type="inferred from homology"/>
<evidence type="ECO:0000256" key="10">
    <source>
        <dbReference type="PIRNR" id="PIRNR002884"/>
    </source>
</evidence>
<feature type="compositionally biased region" description="Basic and acidic residues" evidence="12">
    <location>
        <begin position="207"/>
        <end position="219"/>
    </location>
</feature>
<evidence type="ECO:0000313" key="13">
    <source>
        <dbReference type="EMBL" id="BAZ93894.1"/>
    </source>
</evidence>
<keyword evidence="8 10" id="KW-0904">Protein phosphatase</keyword>
<comment type="subunit">
    <text evidence="10">Homodimer.</text>
</comment>
<evidence type="ECO:0000256" key="6">
    <source>
        <dbReference type="ARBA" id="ARBA00022779"/>
    </source>
</evidence>
<evidence type="ECO:0000256" key="4">
    <source>
        <dbReference type="ARBA" id="ARBA00022490"/>
    </source>
</evidence>
<evidence type="ECO:0000256" key="9">
    <source>
        <dbReference type="ARBA" id="ARBA00029599"/>
    </source>
</evidence>
<comment type="similarity">
    <text evidence="2 10">Belongs to the CheZ family.</text>
</comment>
<feature type="site" description="Enhances dephosphorylation of CheY-P" evidence="11">
    <location>
        <position position="177"/>
    </location>
</feature>
<name>A0A1Z4VRR1_9GAMM</name>
<organism evidence="13 14">
    <name type="scientific">Thiohalobacter thiocyanaticus</name>
    <dbReference type="NCBI Taxonomy" id="585455"/>
    <lineage>
        <taxon>Bacteria</taxon>
        <taxon>Pseudomonadati</taxon>
        <taxon>Pseudomonadota</taxon>
        <taxon>Gammaproteobacteria</taxon>
        <taxon>Thiohalobacterales</taxon>
        <taxon>Thiohalobacteraceae</taxon>
        <taxon>Thiohalobacter</taxon>
    </lineage>
</organism>
<dbReference type="GO" id="GO:0004721">
    <property type="term" value="F:phosphoprotein phosphatase activity"/>
    <property type="evidence" value="ECO:0007669"/>
    <property type="project" value="UniProtKB-KW"/>
</dbReference>
<evidence type="ECO:0000256" key="1">
    <source>
        <dbReference type="ARBA" id="ARBA00004496"/>
    </source>
</evidence>
<evidence type="ECO:0000313" key="14">
    <source>
        <dbReference type="Proteomes" id="UP000218765"/>
    </source>
</evidence>
<dbReference type="GO" id="GO:0006935">
    <property type="term" value="P:chemotaxis"/>
    <property type="evidence" value="ECO:0007669"/>
    <property type="project" value="UniProtKB-KW"/>
</dbReference>
<keyword evidence="4 10" id="KW-0963">Cytoplasm</keyword>
<sequence length="251" mass="28278">MTEQNMMADPETIAMARELVSELEAGNELAVNDLLDTLSRKREEGLFVELGKLTRELHEALNNFQIDSRIASLTESDIPDAKERLNHVISMTEESAHKTLNAVDQSLPIAEELQQRATDLHDKWSRFRQKNMELEEFRALVPEIDSFLELTHRHAGTLNASLSEVMMAQGFQDLTGQIIRRVINLVTEVEDNLVHLIRISGQHFKDTVPEEADRDKDMSRGYGPQVPGVDAGTEVVNSQDDVDELLSSLGF</sequence>
<dbReference type="InterPro" id="IPR050992">
    <property type="entry name" value="CheZ_family_phosphatases"/>
</dbReference>
<keyword evidence="6 10" id="KW-0283">Flagellar rotation</keyword>
<feature type="region of interest" description="Disordered" evidence="12">
    <location>
        <begin position="207"/>
        <end position="234"/>
    </location>
</feature>
<dbReference type="GO" id="GO:0005737">
    <property type="term" value="C:cytoplasm"/>
    <property type="evidence" value="ECO:0007669"/>
    <property type="project" value="UniProtKB-SubCell"/>
</dbReference>
<gene>
    <name evidence="13" type="ORF">FOKN1_1498</name>
</gene>
<dbReference type="OrthoDB" id="9773007at2"/>
<keyword evidence="5 10" id="KW-0145">Chemotaxis</keyword>
<dbReference type="RefSeq" id="WP_096366046.1">
    <property type="nucleotide sequence ID" value="NZ_AP018052.1"/>
</dbReference>
<dbReference type="Proteomes" id="UP000218765">
    <property type="component" value="Chromosome"/>
</dbReference>
<dbReference type="KEGG" id="ttc:FOKN1_1498"/>
<evidence type="ECO:0000256" key="12">
    <source>
        <dbReference type="SAM" id="MobiDB-lite"/>
    </source>
</evidence>